<evidence type="ECO:0000256" key="8">
    <source>
        <dbReference type="ARBA" id="ARBA00022927"/>
    </source>
</evidence>
<proteinExistence type="inferred from homology"/>
<evidence type="ECO:0000313" key="14">
    <source>
        <dbReference type="EMBL" id="AZP04285.1"/>
    </source>
</evidence>
<evidence type="ECO:0000256" key="7">
    <source>
        <dbReference type="ARBA" id="ARBA00022795"/>
    </source>
</evidence>
<keyword evidence="14" id="KW-0966">Cell projection</keyword>
<evidence type="ECO:0000256" key="10">
    <source>
        <dbReference type="ARBA" id="ARBA00023136"/>
    </source>
</evidence>
<evidence type="ECO:0000256" key="2">
    <source>
        <dbReference type="ARBA" id="ARBA00010690"/>
    </source>
</evidence>
<keyword evidence="10 12" id="KW-0472">Membrane</keyword>
<feature type="region of interest" description="Disordered" evidence="13">
    <location>
        <begin position="1"/>
        <end position="21"/>
    </location>
</feature>
<dbReference type="Pfam" id="PF01312">
    <property type="entry name" value="Bac_export_2"/>
    <property type="match status" value="1"/>
</dbReference>
<keyword evidence="15" id="KW-1185">Reference proteome</keyword>
<keyword evidence="9 12" id="KW-1133">Transmembrane helix</keyword>
<comment type="similarity">
    <text evidence="2 12">Belongs to the type III secretion exporter family.</text>
</comment>
<keyword evidence="7 12" id="KW-1005">Bacterial flagellum biogenesis</keyword>
<feature type="transmembrane region" description="Helical" evidence="12">
    <location>
        <begin position="187"/>
        <end position="209"/>
    </location>
</feature>
<dbReference type="Proteomes" id="UP000273326">
    <property type="component" value="Chromosome"/>
</dbReference>
<dbReference type="Gene3D" id="3.40.1690.10">
    <property type="entry name" value="secretion proteins EscU"/>
    <property type="match status" value="1"/>
</dbReference>
<dbReference type="RefSeq" id="WP_126109549.1">
    <property type="nucleotide sequence ID" value="NZ_CP034465.1"/>
</dbReference>
<evidence type="ECO:0000256" key="6">
    <source>
        <dbReference type="ARBA" id="ARBA00022692"/>
    </source>
</evidence>
<keyword evidence="11 12" id="KW-1006">Bacterial flagellum protein export</keyword>
<evidence type="ECO:0000256" key="11">
    <source>
        <dbReference type="ARBA" id="ARBA00023225"/>
    </source>
</evidence>
<dbReference type="InterPro" id="IPR029025">
    <property type="entry name" value="T3SS_substrate_exporter_C"/>
</dbReference>
<dbReference type="SUPFAM" id="SSF160544">
    <property type="entry name" value="EscU C-terminal domain-like"/>
    <property type="match status" value="1"/>
</dbReference>
<dbReference type="OrthoDB" id="9807950at2"/>
<dbReference type="InterPro" id="IPR006136">
    <property type="entry name" value="FlhB"/>
</dbReference>
<dbReference type="EMBL" id="CP034465">
    <property type="protein sequence ID" value="AZP04285.1"/>
    <property type="molecule type" value="Genomic_DNA"/>
</dbReference>
<evidence type="ECO:0000256" key="5">
    <source>
        <dbReference type="ARBA" id="ARBA00022475"/>
    </source>
</evidence>
<dbReference type="KEGG" id="jeh:EJN90_06320"/>
<dbReference type="PANTHER" id="PTHR30531:SF12">
    <property type="entry name" value="FLAGELLAR BIOSYNTHETIC PROTEIN FLHB"/>
    <property type="match status" value="1"/>
</dbReference>
<sequence length="355" mass="39605">MSEKDGKTEKATPKKLRDARKKGELAKSQELSSSITFAIFALVGVTLVTYTLENAYPFLIRMLTIPKSVDTIQNDLNQIGLQAILYFFIFVGPFLLVGFVGAYLANVMQVGLLFSKEALKPKLSRLNPVSGLKNMFSTTALFNLAKNLAKLGLLLWVALSSAEEAGYYALNAGRVGTEKLFFLMLEIIKSVSANLAGLLFVLGAADFAYQKYSFQKKMRMSKQEIKDEYKEMEGDPQVKSQRKQKYRQLTRGMVKDVDTATVVITNPTHLAIAIRYDRSKDDVPIVVAKGADHMAAIIRERAKDHDVPIMENKPIARALYQTVDAGQSVPADMYQAIAEILALVYQMEELQKKKI</sequence>
<feature type="transmembrane region" description="Helical" evidence="12">
    <location>
        <begin position="84"/>
        <end position="114"/>
    </location>
</feature>
<dbReference type="GO" id="GO:0005886">
    <property type="term" value="C:plasma membrane"/>
    <property type="evidence" value="ECO:0007669"/>
    <property type="project" value="UniProtKB-SubCell"/>
</dbReference>
<dbReference type="GO" id="GO:0009306">
    <property type="term" value="P:protein secretion"/>
    <property type="evidence" value="ECO:0007669"/>
    <property type="project" value="InterPro"/>
</dbReference>
<comment type="subcellular location">
    <subcellularLocation>
        <location evidence="1">Cell membrane</location>
        <topology evidence="1">Multi-pass membrane protein</topology>
    </subcellularLocation>
</comment>
<dbReference type="PANTHER" id="PTHR30531">
    <property type="entry name" value="FLAGELLAR BIOSYNTHETIC PROTEIN FLHB"/>
    <property type="match status" value="1"/>
</dbReference>
<reference evidence="15" key="1">
    <citation type="submission" date="2018-12" db="EMBL/GenBank/DDBJ databases">
        <title>Complete genome sequencing of Jeotgalibaca sp. H21T32.</title>
        <authorList>
            <person name="Bae J.-W."/>
            <person name="Lee S.-Y."/>
        </authorList>
    </citation>
    <scope>NUCLEOTIDE SEQUENCE [LARGE SCALE GENOMIC DNA]</scope>
    <source>
        <strain evidence="15">H21T32</strain>
    </source>
</reference>
<comment type="caution">
    <text evidence="12">Lacks conserved residue(s) required for the propagation of feature annotation.</text>
</comment>
<evidence type="ECO:0000256" key="9">
    <source>
        <dbReference type="ARBA" id="ARBA00022989"/>
    </source>
</evidence>
<accession>A0A3Q9BKD1</accession>
<keyword evidence="8 12" id="KW-0653">Protein transport</keyword>
<evidence type="ECO:0000313" key="15">
    <source>
        <dbReference type="Proteomes" id="UP000273326"/>
    </source>
</evidence>
<protein>
    <recommendedName>
        <fullName evidence="3 12">Flagellar biosynthetic protein FlhB</fullName>
    </recommendedName>
</protein>
<evidence type="ECO:0000256" key="12">
    <source>
        <dbReference type="RuleBase" id="RU364091"/>
    </source>
</evidence>
<keyword evidence="6 12" id="KW-0812">Transmembrane</keyword>
<comment type="function">
    <text evidence="12">Required for formation of the rod structure in the basal body of the flagellar apparatus. Together with FliI and FliH, may constitute the export apparatus of flagellin.</text>
</comment>
<evidence type="ECO:0000256" key="4">
    <source>
        <dbReference type="ARBA" id="ARBA00022448"/>
    </source>
</evidence>
<dbReference type="GO" id="GO:0044780">
    <property type="term" value="P:bacterial-type flagellum assembly"/>
    <property type="evidence" value="ECO:0007669"/>
    <property type="project" value="InterPro"/>
</dbReference>
<dbReference type="NCBIfam" id="TIGR00328">
    <property type="entry name" value="flhB"/>
    <property type="match status" value="1"/>
</dbReference>
<organism evidence="14 15">
    <name type="scientific">Jeotgalibaca ciconiae</name>
    <dbReference type="NCBI Taxonomy" id="2496265"/>
    <lineage>
        <taxon>Bacteria</taxon>
        <taxon>Bacillati</taxon>
        <taxon>Bacillota</taxon>
        <taxon>Bacilli</taxon>
        <taxon>Lactobacillales</taxon>
        <taxon>Carnobacteriaceae</taxon>
        <taxon>Jeotgalibaca</taxon>
    </lineage>
</organism>
<gene>
    <name evidence="12 14" type="primary">flhB</name>
    <name evidence="14" type="ORF">EJN90_06320</name>
</gene>
<keyword evidence="4 12" id="KW-0813">Transport</keyword>
<dbReference type="InterPro" id="IPR006135">
    <property type="entry name" value="T3SS_substrate_exporter"/>
</dbReference>
<dbReference type="Gene3D" id="6.10.250.2080">
    <property type="match status" value="1"/>
</dbReference>
<dbReference type="AlphaFoldDB" id="A0A3Q9BKD1"/>
<name>A0A3Q9BKD1_9LACT</name>
<keyword evidence="5 12" id="KW-1003">Cell membrane</keyword>
<feature type="transmembrane region" description="Helical" evidence="12">
    <location>
        <begin position="31"/>
        <end position="52"/>
    </location>
</feature>
<evidence type="ECO:0000256" key="1">
    <source>
        <dbReference type="ARBA" id="ARBA00004651"/>
    </source>
</evidence>
<keyword evidence="14" id="KW-0282">Flagellum</keyword>
<keyword evidence="14" id="KW-0969">Cilium</keyword>
<dbReference type="PRINTS" id="PR00950">
    <property type="entry name" value="TYPE3IMSPROT"/>
</dbReference>
<evidence type="ECO:0000256" key="13">
    <source>
        <dbReference type="SAM" id="MobiDB-lite"/>
    </source>
</evidence>
<evidence type="ECO:0000256" key="3">
    <source>
        <dbReference type="ARBA" id="ARBA00021622"/>
    </source>
</evidence>